<dbReference type="Proteomes" id="UP001596435">
    <property type="component" value="Unassembled WGS sequence"/>
</dbReference>
<accession>A0ABW2FY71</accession>
<evidence type="ECO:0000256" key="1">
    <source>
        <dbReference type="SAM" id="Phobius"/>
    </source>
</evidence>
<gene>
    <name evidence="2" type="ORF">ACFQMG_21635</name>
</gene>
<proteinExistence type="predicted"/>
<evidence type="ECO:0000313" key="2">
    <source>
        <dbReference type="EMBL" id="MFC7182150.1"/>
    </source>
</evidence>
<feature type="transmembrane region" description="Helical" evidence="1">
    <location>
        <begin position="6"/>
        <end position="22"/>
    </location>
</feature>
<keyword evidence="1" id="KW-1133">Transmembrane helix</keyword>
<keyword evidence="1" id="KW-0812">Transmembrane</keyword>
<feature type="transmembrane region" description="Helical" evidence="1">
    <location>
        <begin position="29"/>
        <end position="46"/>
    </location>
</feature>
<reference evidence="3" key="1">
    <citation type="journal article" date="2019" name="Int. J. Syst. Evol. Microbiol.">
        <title>The Global Catalogue of Microorganisms (GCM) 10K type strain sequencing project: providing services to taxonomists for standard genome sequencing and annotation.</title>
        <authorList>
            <consortium name="The Broad Institute Genomics Platform"/>
            <consortium name="The Broad Institute Genome Sequencing Center for Infectious Disease"/>
            <person name="Wu L."/>
            <person name="Ma J."/>
        </authorList>
    </citation>
    <scope>NUCLEOTIDE SEQUENCE [LARGE SCALE GENOMIC DNA]</scope>
    <source>
        <strain evidence="3">CGMCC 1.12859</strain>
    </source>
</reference>
<dbReference type="EMBL" id="JBHTAJ010000042">
    <property type="protein sequence ID" value="MFC7182150.1"/>
    <property type="molecule type" value="Genomic_DNA"/>
</dbReference>
<organism evidence="2 3">
    <name type="scientific">Kitasatospora paranensis</name>
    <dbReference type="NCBI Taxonomy" id="258053"/>
    <lineage>
        <taxon>Bacteria</taxon>
        <taxon>Bacillati</taxon>
        <taxon>Actinomycetota</taxon>
        <taxon>Actinomycetes</taxon>
        <taxon>Kitasatosporales</taxon>
        <taxon>Streptomycetaceae</taxon>
        <taxon>Kitasatospora</taxon>
    </lineage>
</organism>
<sequence length="199" mass="20591">MGTVLDALVGAVLAVTLVAMLVGRPPVGLRVPIVAVAAVAAAWRGLGDGPVWLLWLVGVVILVCAANLAMGIAVGRRIRPADPQVLRAEVLAAAAGDAPPEQILLGVAPGGALLLTGVRDEGAMLTHGCPICFLEDVVEGLVGPDAPVVAAYRRHVLGGTNRLVDLHRGVIDGRWHADLRPVRGAQRPFRPPFCPVHAA</sequence>
<dbReference type="RefSeq" id="WP_345708029.1">
    <property type="nucleotide sequence ID" value="NZ_BAABKV010000001.1"/>
</dbReference>
<name>A0ABW2FY71_9ACTN</name>
<keyword evidence="1" id="KW-0472">Membrane</keyword>
<evidence type="ECO:0000313" key="3">
    <source>
        <dbReference type="Proteomes" id="UP001596435"/>
    </source>
</evidence>
<comment type="caution">
    <text evidence="2">The sequence shown here is derived from an EMBL/GenBank/DDBJ whole genome shotgun (WGS) entry which is preliminary data.</text>
</comment>
<feature type="transmembrane region" description="Helical" evidence="1">
    <location>
        <begin position="52"/>
        <end position="74"/>
    </location>
</feature>
<protein>
    <submittedName>
        <fullName evidence="2">Uncharacterized protein</fullName>
    </submittedName>
</protein>
<keyword evidence="3" id="KW-1185">Reference proteome</keyword>